<gene>
    <name evidence="2" type="ORF">HNQ39_002071</name>
</gene>
<dbReference type="AlphaFoldDB" id="A0A7W9W6P8"/>
<comment type="caution">
    <text evidence="2">The sequence shown here is derived from an EMBL/GenBank/DDBJ whole genome shotgun (WGS) entry which is preliminary data.</text>
</comment>
<dbReference type="EMBL" id="JACHGW010000002">
    <property type="protein sequence ID" value="MBB6050280.1"/>
    <property type="molecule type" value="Genomic_DNA"/>
</dbReference>
<feature type="transmembrane region" description="Helical" evidence="1">
    <location>
        <begin position="41"/>
        <end position="64"/>
    </location>
</feature>
<keyword evidence="3" id="KW-1185">Reference proteome</keyword>
<keyword evidence="1" id="KW-0812">Transmembrane</keyword>
<reference evidence="2 3" key="1">
    <citation type="submission" date="2020-08" db="EMBL/GenBank/DDBJ databases">
        <title>Genomic Encyclopedia of Type Strains, Phase IV (KMG-IV): sequencing the most valuable type-strain genomes for metagenomic binning, comparative biology and taxonomic classification.</title>
        <authorList>
            <person name="Goeker M."/>
        </authorList>
    </citation>
    <scope>NUCLEOTIDE SEQUENCE [LARGE SCALE GENOMIC DNA]</scope>
    <source>
        <strain evidence="2 3">DSM 23562</strain>
    </source>
</reference>
<evidence type="ECO:0000256" key="1">
    <source>
        <dbReference type="SAM" id="Phobius"/>
    </source>
</evidence>
<feature type="transmembrane region" description="Helical" evidence="1">
    <location>
        <begin position="7"/>
        <end position="29"/>
    </location>
</feature>
<dbReference type="RefSeq" id="WP_184194938.1">
    <property type="nucleotide sequence ID" value="NZ_JACHGW010000002.1"/>
</dbReference>
<dbReference type="Proteomes" id="UP000520814">
    <property type="component" value="Unassembled WGS sequence"/>
</dbReference>
<evidence type="ECO:0000313" key="2">
    <source>
        <dbReference type="EMBL" id="MBB6050280.1"/>
    </source>
</evidence>
<organism evidence="2 3">
    <name type="scientific">Armatimonas rosea</name>
    <dbReference type="NCBI Taxonomy" id="685828"/>
    <lineage>
        <taxon>Bacteria</taxon>
        <taxon>Bacillati</taxon>
        <taxon>Armatimonadota</taxon>
        <taxon>Armatimonadia</taxon>
        <taxon>Armatimonadales</taxon>
        <taxon>Armatimonadaceae</taxon>
        <taxon>Armatimonas</taxon>
    </lineage>
</organism>
<name>A0A7W9W6P8_ARMRO</name>
<keyword evidence="1" id="KW-0472">Membrane</keyword>
<keyword evidence="1" id="KW-1133">Transmembrane helix</keyword>
<proteinExistence type="predicted"/>
<feature type="transmembrane region" description="Helical" evidence="1">
    <location>
        <begin position="85"/>
        <end position="105"/>
    </location>
</feature>
<feature type="transmembrane region" description="Helical" evidence="1">
    <location>
        <begin position="111"/>
        <end position="134"/>
    </location>
</feature>
<protein>
    <submittedName>
        <fullName evidence="2">Cytochrome b subunit of formate dehydrogenase</fullName>
    </submittedName>
</protein>
<evidence type="ECO:0000313" key="3">
    <source>
        <dbReference type="Proteomes" id="UP000520814"/>
    </source>
</evidence>
<sequence>MSFREKSAWACLVTTGVVFVPYFTFIAQLASRGELVLPRVVVAFVAAVLAQIALISVYMTVIALRTRQEPRDERDTAIENRAFRSAHWTLVIALWLLVLGGVFLAPVFPQLISVVFVGQLALLSFVLSELVHYATLVHGYRRGY</sequence>
<accession>A0A7W9W6P8</accession>